<protein>
    <submittedName>
        <fullName evidence="2">Cbb3-type cytochrome oxidase subunit 3</fullName>
    </submittedName>
</protein>
<sequence length="59" mass="6821">MDIITLHSIWTLVLFISFCGVLWWACGKNRQSRFDEAANLIFDDEPEESSKEQKQGGMK</sequence>
<evidence type="ECO:0000313" key="3">
    <source>
        <dbReference type="Proteomes" id="UP000252479"/>
    </source>
</evidence>
<feature type="transmembrane region" description="Helical" evidence="1">
    <location>
        <begin position="6"/>
        <end position="26"/>
    </location>
</feature>
<organism evidence="2 3">
    <name type="scientific">Vibrio casei</name>
    <dbReference type="NCBI Taxonomy" id="673372"/>
    <lineage>
        <taxon>Bacteria</taxon>
        <taxon>Pseudomonadati</taxon>
        <taxon>Pseudomonadota</taxon>
        <taxon>Gammaproteobacteria</taxon>
        <taxon>Vibrionales</taxon>
        <taxon>Vibrionaceae</taxon>
        <taxon>Vibrio</taxon>
    </lineage>
</organism>
<reference evidence="2 3" key="1">
    <citation type="journal article" date="2017" name="Elife">
        <title>Extensive horizontal gene transfer in cheese-associated bacteria.</title>
        <authorList>
            <person name="Bonham K.S."/>
            <person name="Wolfe B.E."/>
            <person name="Dutton R.J."/>
        </authorList>
    </citation>
    <scope>NUCLEOTIDE SEQUENCE [LARGE SCALE GENOMIC DNA]</scope>
    <source>
        <strain evidence="2 3">JB196</strain>
    </source>
</reference>
<dbReference type="Proteomes" id="UP000252479">
    <property type="component" value="Unassembled WGS sequence"/>
</dbReference>
<dbReference type="GeneID" id="303188505"/>
<dbReference type="Pfam" id="PF05545">
    <property type="entry name" value="FixQ"/>
    <property type="match status" value="1"/>
</dbReference>
<dbReference type="EMBL" id="QPGL01000001">
    <property type="protein sequence ID" value="RCS73246.1"/>
    <property type="molecule type" value="Genomic_DNA"/>
</dbReference>
<gene>
    <name evidence="2" type="ORF">CIK83_06210</name>
</gene>
<dbReference type="OrthoDB" id="6402501at2"/>
<keyword evidence="1" id="KW-0812">Transmembrane</keyword>
<evidence type="ECO:0000313" key="2">
    <source>
        <dbReference type="EMBL" id="RCS73246.1"/>
    </source>
</evidence>
<dbReference type="RefSeq" id="WP_086958423.1">
    <property type="nucleotide sequence ID" value="NZ_AP018680.1"/>
</dbReference>
<dbReference type="InterPro" id="IPR008621">
    <property type="entry name" value="Cbb3-typ_cyt_oxidase_comp"/>
</dbReference>
<accession>A0A368LN78</accession>
<keyword evidence="1" id="KW-0472">Membrane</keyword>
<name>A0A368LN78_9VIBR</name>
<dbReference type="AlphaFoldDB" id="A0A368LN78"/>
<comment type="caution">
    <text evidence="2">The sequence shown here is derived from an EMBL/GenBank/DDBJ whole genome shotgun (WGS) entry which is preliminary data.</text>
</comment>
<keyword evidence="3" id="KW-1185">Reference proteome</keyword>
<keyword evidence="1" id="KW-1133">Transmembrane helix</keyword>
<dbReference type="CDD" id="cd01324">
    <property type="entry name" value="cbb3_Oxidase_CcoQ"/>
    <property type="match status" value="1"/>
</dbReference>
<evidence type="ECO:0000256" key="1">
    <source>
        <dbReference type="SAM" id="Phobius"/>
    </source>
</evidence>
<proteinExistence type="predicted"/>